<protein>
    <submittedName>
        <fullName evidence="1">Uncharacterized protein</fullName>
    </submittedName>
</protein>
<sequence length="91" mass="9831">MSIFRTSLPQSGTDTCLSVKVLLKAFVARLSEAFRARGMLQLGMLEGIVATLDENARKDRLRALYPTTPQFGSFAATPTATAMQVPTEGPL</sequence>
<proteinExistence type="predicted"/>
<dbReference type="RefSeq" id="WP_086658776.1">
    <property type="nucleotide sequence ID" value="NZ_JBJJWX010000002.1"/>
</dbReference>
<evidence type="ECO:0000313" key="2">
    <source>
        <dbReference type="Proteomes" id="UP000194641"/>
    </source>
</evidence>
<gene>
    <name evidence="1" type="ORF">HK17_13410</name>
</gene>
<dbReference type="AlphaFoldDB" id="A0A252AXM3"/>
<evidence type="ECO:0000313" key="1">
    <source>
        <dbReference type="EMBL" id="OUI96287.1"/>
    </source>
</evidence>
<accession>A0A252AXM3</accession>
<comment type="caution">
    <text evidence="1">The sequence shown here is derived from an EMBL/GenBank/DDBJ whole genome shotgun (WGS) entry which is preliminary data.</text>
</comment>
<dbReference type="Proteomes" id="UP000194641">
    <property type="component" value="Unassembled WGS sequence"/>
</dbReference>
<dbReference type="EMBL" id="JOPA01000005">
    <property type="protein sequence ID" value="OUI96287.1"/>
    <property type="molecule type" value="Genomic_DNA"/>
</dbReference>
<organism evidence="1 2">
    <name type="scientific">Acetobacter indonesiensis</name>
    <dbReference type="NCBI Taxonomy" id="104101"/>
    <lineage>
        <taxon>Bacteria</taxon>
        <taxon>Pseudomonadati</taxon>
        <taxon>Pseudomonadota</taxon>
        <taxon>Alphaproteobacteria</taxon>
        <taxon>Acetobacterales</taxon>
        <taxon>Acetobacteraceae</taxon>
        <taxon>Acetobacter</taxon>
    </lineage>
</organism>
<reference evidence="2" key="1">
    <citation type="submission" date="2014-06" db="EMBL/GenBank/DDBJ databases">
        <authorList>
            <person name="Winans N.J."/>
            <person name="Newell P.D."/>
            <person name="Douglas A.E."/>
        </authorList>
    </citation>
    <scope>NUCLEOTIDE SEQUENCE [LARGE SCALE GENOMIC DNA]</scope>
</reference>
<name>A0A252AXM3_9PROT</name>